<name>A0ABY4E0Q9_9NEIS</name>
<protein>
    <submittedName>
        <fullName evidence="1">Uncharacterized protein</fullName>
    </submittedName>
</protein>
<dbReference type="RefSeq" id="WP_058357244.1">
    <property type="nucleotide sequence ID" value="NZ_CABKVG010000010.1"/>
</dbReference>
<dbReference type="EMBL" id="CP091511">
    <property type="protein sequence ID" value="UOO89560.1"/>
    <property type="molecule type" value="Genomic_DNA"/>
</dbReference>
<accession>A0ABY4E0Q9</accession>
<evidence type="ECO:0000313" key="1">
    <source>
        <dbReference type="EMBL" id="UOO89084.1"/>
    </source>
</evidence>
<proteinExistence type="predicted"/>
<evidence type="ECO:0000313" key="3">
    <source>
        <dbReference type="Proteomes" id="UP000832011"/>
    </source>
</evidence>
<reference evidence="1 3" key="2">
    <citation type="journal article" date="2022" name="Res Sq">
        <title>Evolution of multicellular longitudinally dividing oral cavity symbionts (Neisseriaceae).</title>
        <authorList>
            <person name="Nyongesa S."/>
            <person name="Weber P."/>
            <person name="Bernet E."/>
            <person name="Pullido F."/>
            <person name="Nieckarz M."/>
            <person name="Delaby M."/>
            <person name="Nieves C."/>
            <person name="Viehboeck T."/>
            <person name="Krause N."/>
            <person name="Rivera-Millot A."/>
            <person name="Nakamura A."/>
            <person name="Vischer N."/>
            <person name="VanNieuwenhze M."/>
            <person name="Brun Y."/>
            <person name="Cava F."/>
            <person name="Bulgheresi S."/>
            <person name="Veyrier F."/>
        </authorList>
    </citation>
    <scope>NUCLEOTIDE SEQUENCE [LARGE SCALE GENOMIC DNA]</scope>
    <source>
        <strain evidence="1 3">SN4</strain>
    </source>
</reference>
<dbReference type="Proteomes" id="UP000832011">
    <property type="component" value="Chromosome"/>
</dbReference>
<reference evidence="1" key="1">
    <citation type="submission" date="2021-12" db="EMBL/GenBank/DDBJ databases">
        <authorList>
            <person name="Veyrier F.J."/>
        </authorList>
    </citation>
    <scope>NUCLEOTIDE SEQUENCE</scope>
    <source>
        <strain evidence="1">SN4</strain>
    </source>
</reference>
<organism evidence="1 3">
    <name type="scientific">Vitreoscilla massiliensis</name>
    <dbReference type="NCBI Taxonomy" id="1689272"/>
    <lineage>
        <taxon>Bacteria</taxon>
        <taxon>Pseudomonadati</taxon>
        <taxon>Pseudomonadota</taxon>
        <taxon>Betaproteobacteria</taxon>
        <taxon>Neisseriales</taxon>
        <taxon>Neisseriaceae</taxon>
        <taxon>Vitreoscilla</taxon>
    </lineage>
</organism>
<evidence type="ECO:0000313" key="2">
    <source>
        <dbReference type="EMBL" id="UOO89560.1"/>
    </source>
</evidence>
<sequence length="110" mass="12561">MNNKPIQWVLPQQLTGDHIASLEVLMGMVEESAECGLYEQYLRLYGEELPTMKANSGIEVLVNNAIIKAIAEKYMSGFVKFVYHSVYLPMPDSAFKFKRQRLIVDDWSAT</sequence>
<dbReference type="EMBL" id="CP091511">
    <property type="protein sequence ID" value="UOO89084.1"/>
    <property type="molecule type" value="Genomic_DNA"/>
</dbReference>
<gene>
    <name evidence="2" type="ORF">LVJ82_00830</name>
    <name evidence="1" type="ORF">LVJ82_16830</name>
</gene>
<keyword evidence="3" id="KW-1185">Reference proteome</keyword>